<gene>
    <name evidence="1" type="ORF">Tsubulata_025641</name>
</gene>
<reference evidence="1" key="2">
    <citation type="journal article" date="2023" name="Plants (Basel)">
        <title>Annotation of the Turnera subulata (Passifloraceae) Draft Genome Reveals the S-Locus Evolved after the Divergence of Turneroideae from Passifloroideae in a Stepwise Manner.</title>
        <authorList>
            <person name="Henning P.M."/>
            <person name="Roalson E.H."/>
            <person name="Mir W."/>
            <person name="McCubbin A.G."/>
            <person name="Shore J.S."/>
        </authorList>
    </citation>
    <scope>NUCLEOTIDE SEQUENCE</scope>
    <source>
        <strain evidence="1">F60SS</strain>
    </source>
</reference>
<protein>
    <submittedName>
        <fullName evidence="1">Uncharacterized protein</fullName>
    </submittedName>
</protein>
<sequence length="65" mass="7556">MMERVQLRIPASSSQLVPCCSWKEVHSENTYLRRDRLTGSHNTKSAGFKQTLDKRVKFHLLRGIL</sequence>
<name>A0A9Q0FN16_9ROSI</name>
<organism evidence="1 2">
    <name type="scientific">Turnera subulata</name>
    <dbReference type="NCBI Taxonomy" id="218843"/>
    <lineage>
        <taxon>Eukaryota</taxon>
        <taxon>Viridiplantae</taxon>
        <taxon>Streptophyta</taxon>
        <taxon>Embryophyta</taxon>
        <taxon>Tracheophyta</taxon>
        <taxon>Spermatophyta</taxon>
        <taxon>Magnoliopsida</taxon>
        <taxon>eudicotyledons</taxon>
        <taxon>Gunneridae</taxon>
        <taxon>Pentapetalae</taxon>
        <taxon>rosids</taxon>
        <taxon>fabids</taxon>
        <taxon>Malpighiales</taxon>
        <taxon>Passifloraceae</taxon>
        <taxon>Turnera</taxon>
    </lineage>
</organism>
<proteinExistence type="predicted"/>
<keyword evidence="2" id="KW-1185">Reference proteome</keyword>
<feature type="non-terminal residue" evidence="1">
    <location>
        <position position="1"/>
    </location>
</feature>
<dbReference type="EMBL" id="JAKUCV010004698">
    <property type="protein sequence ID" value="KAJ4834431.1"/>
    <property type="molecule type" value="Genomic_DNA"/>
</dbReference>
<evidence type="ECO:0000313" key="1">
    <source>
        <dbReference type="EMBL" id="KAJ4834431.1"/>
    </source>
</evidence>
<dbReference type="AlphaFoldDB" id="A0A9Q0FN16"/>
<accession>A0A9Q0FN16</accession>
<comment type="caution">
    <text evidence="1">The sequence shown here is derived from an EMBL/GenBank/DDBJ whole genome shotgun (WGS) entry which is preliminary data.</text>
</comment>
<dbReference type="Proteomes" id="UP001141552">
    <property type="component" value="Unassembled WGS sequence"/>
</dbReference>
<evidence type="ECO:0000313" key="2">
    <source>
        <dbReference type="Proteomes" id="UP001141552"/>
    </source>
</evidence>
<reference evidence="1" key="1">
    <citation type="submission" date="2022-02" db="EMBL/GenBank/DDBJ databases">
        <authorList>
            <person name="Henning P.M."/>
            <person name="McCubbin A.G."/>
            <person name="Shore J.S."/>
        </authorList>
    </citation>
    <scope>NUCLEOTIDE SEQUENCE</scope>
    <source>
        <strain evidence="1">F60SS</strain>
        <tissue evidence="1">Leaves</tissue>
    </source>
</reference>